<reference evidence="2 3" key="1">
    <citation type="submission" date="2019-08" db="EMBL/GenBank/DDBJ databases">
        <authorList>
            <person name="Peeters C."/>
        </authorList>
    </citation>
    <scope>NUCLEOTIDE SEQUENCE [LARGE SCALE GENOMIC DNA]</scope>
    <source>
        <strain evidence="2 3">LMG 31012</strain>
    </source>
</reference>
<keyword evidence="3" id="KW-1185">Reference proteome</keyword>
<dbReference type="InterPro" id="IPR005572">
    <property type="entry name" value="Anti-sigma_E_RseA_N"/>
</dbReference>
<dbReference type="RefSeq" id="WP_150587721.1">
    <property type="nucleotide sequence ID" value="NZ_CABPSH010000001.1"/>
</dbReference>
<evidence type="ECO:0000259" key="1">
    <source>
        <dbReference type="Pfam" id="PF03872"/>
    </source>
</evidence>
<dbReference type="CDD" id="cd16328">
    <property type="entry name" value="RseA_N"/>
    <property type="match status" value="1"/>
</dbReference>
<protein>
    <submittedName>
        <fullName evidence="2">Anti-sigma factor</fullName>
    </submittedName>
</protein>
<dbReference type="AlphaFoldDB" id="A0A5E4RYZ7"/>
<dbReference type="SUPFAM" id="SSF89069">
    <property type="entry name" value="N-terminal, cytoplasmic domain of anti-sigmaE factor RseA"/>
    <property type="match status" value="1"/>
</dbReference>
<dbReference type="PANTHER" id="PTHR38104:SF1">
    <property type="entry name" value="ANTI-SIGMA-E FACTOR RSEA"/>
    <property type="match status" value="1"/>
</dbReference>
<organism evidence="2 3">
    <name type="scientific">Pandoraea eparura</name>
    <dbReference type="NCBI Taxonomy" id="2508291"/>
    <lineage>
        <taxon>Bacteria</taxon>
        <taxon>Pseudomonadati</taxon>
        <taxon>Pseudomonadota</taxon>
        <taxon>Betaproteobacteria</taxon>
        <taxon>Burkholderiales</taxon>
        <taxon>Burkholderiaceae</taxon>
        <taxon>Pandoraea</taxon>
    </lineage>
</organism>
<sequence>MGSATVQTQRGLQAERISALVDGEFDSDELAALLDEADTSGRPLWDDYHLIGDALRSDELTLPRSESAFMAAFAARLDAEPHLLAPTALADAQASAAQAARSAGARVTRINPFLRVRRVLPTAAAAAAVAALSWVVVPRLQDHPAGGAQPQVLAQAATSATPATGGSNLTRVTLSQSPQAAVAANGANGANGASAGAPNDLIVLRDARLDQYLAAHQQYAPTPIGQGVSPYMRASAQADE</sequence>
<dbReference type="GO" id="GO:0016989">
    <property type="term" value="F:sigma factor antagonist activity"/>
    <property type="evidence" value="ECO:0007669"/>
    <property type="project" value="InterPro"/>
</dbReference>
<dbReference type="EMBL" id="CABPSH010000001">
    <property type="protein sequence ID" value="VVD68143.1"/>
    <property type="molecule type" value="Genomic_DNA"/>
</dbReference>
<proteinExistence type="predicted"/>
<dbReference type="InterPro" id="IPR036147">
    <property type="entry name" value="Anti-sigma_E_RseA_N_sf"/>
</dbReference>
<accession>A0A5E4RYZ7</accession>
<evidence type="ECO:0000313" key="3">
    <source>
        <dbReference type="Proteomes" id="UP000400981"/>
    </source>
</evidence>
<dbReference type="Gene3D" id="1.10.10.880">
    <property type="entry name" value="Anti sigma-E protein RseA, N-terminal domain"/>
    <property type="match status" value="1"/>
</dbReference>
<dbReference type="InterPro" id="IPR052383">
    <property type="entry name" value="Anti-sigma-E_RseA-like"/>
</dbReference>
<evidence type="ECO:0000313" key="2">
    <source>
        <dbReference type="EMBL" id="VVD68143.1"/>
    </source>
</evidence>
<gene>
    <name evidence="2" type="ORF">PEP31012_00459</name>
</gene>
<name>A0A5E4RYZ7_9BURK</name>
<dbReference type="Proteomes" id="UP000400981">
    <property type="component" value="Unassembled WGS sequence"/>
</dbReference>
<dbReference type="PANTHER" id="PTHR38104">
    <property type="match status" value="1"/>
</dbReference>
<dbReference type="OrthoDB" id="8561243at2"/>
<dbReference type="Pfam" id="PF03872">
    <property type="entry name" value="RseA_N"/>
    <property type="match status" value="1"/>
</dbReference>
<feature type="domain" description="Anti sigma-E protein RseA N-terminal" evidence="1">
    <location>
        <begin position="13"/>
        <end position="99"/>
    </location>
</feature>